<evidence type="ECO:0000259" key="1">
    <source>
        <dbReference type="PROSITE" id="PS50943"/>
    </source>
</evidence>
<dbReference type="EMBL" id="CP014167">
    <property type="protein sequence ID" value="ANS76051.1"/>
    <property type="molecule type" value="Genomic_DNA"/>
</dbReference>
<evidence type="ECO:0000313" key="2">
    <source>
        <dbReference type="EMBL" id="ANS76051.1"/>
    </source>
</evidence>
<proteinExistence type="predicted"/>
<sequence>MVATIQAELELYMKREGLTVSRLADKVGINAGTISNILHRHRTISIAQLDRITKAMGLPEGAYYELFLEDYLAAFSLDWRRIGPFIERCAQLNKLDFMQQAARRIMDNLSYAVPLFEMAEQLFREEKWQAAAILYQTVADSEKYQHSERLALCHYRQFQMSICDNQEINLRAASKFEPYLERLEVSDQLDALKILIDTYSSLHRYDKVEELAVEMEMKAELYYKIKHKKIHSNESYREPSMALFGYILYSYLMRGVVCEYHGDFKQAEYYATKYDNPKWVMEKDEASLNAMQKFHFWATANKYQYKMMSGDEKYIPIFVNYIAEAEEEILPGLFRVIDSANKYNWNVDYLLERFNALVETNFLNKAPITYNKQVLDNEFAYFLTNISVYHLNKRRYSKGLSWLFKSLTYSIKINNNDSVIRSMCLYERFRHHASPKEQQIYKNIIKEVQKQNEKNLALTGPCY</sequence>
<dbReference type="AlphaFoldDB" id="A0A1B1N3N3"/>
<protein>
    <recommendedName>
        <fullName evidence="1">HTH cro/C1-type domain-containing protein</fullName>
    </recommendedName>
</protein>
<dbReference type="GO" id="GO:0003677">
    <property type="term" value="F:DNA binding"/>
    <property type="evidence" value="ECO:0007669"/>
    <property type="project" value="InterPro"/>
</dbReference>
<dbReference type="SUPFAM" id="SSF47413">
    <property type="entry name" value="lambda repressor-like DNA-binding domains"/>
    <property type="match status" value="1"/>
</dbReference>
<dbReference type="KEGG" id="pyg:AWM70_16900"/>
<dbReference type="SMART" id="SM00530">
    <property type="entry name" value="HTH_XRE"/>
    <property type="match status" value="1"/>
</dbReference>
<dbReference type="OrthoDB" id="2533829at2"/>
<dbReference type="PROSITE" id="PS50943">
    <property type="entry name" value="HTH_CROC1"/>
    <property type="match status" value="1"/>
</dbReference>
<evidence type="ECO:0000313" key="3">
    <source>
        <dbReference type="Proteomes" id="UP000092573"/>
    </source>
</evidence>
<accession>A0A1B1N3N3</accession>
<dbReference type="Gene3D" id="1.10.260.40">
    <property type="entry name" value="lambda repressor-like DNA-binding domains"/>
    <property type="match status" value="1"/>
</dbReference>
<gene>
    <name evidence="2" type="ORF">AWM70_16900</name>
</gene>
<dbReference type="Proteomes" id="UP000092573">
    <property type="component" value="Chromosome"/>
</dbReference>
<dbReference type="Pfam" id="PF01381">
    <property type="entry name" value="HTH_3"/>
    <property type="match status" value="1"/>
</dbReference>
<keyword evidence="3" id="KW-1185">Reference proteome</keyword>
<dbReference type="CDD" id="cd00093">
    <property type="entry name" value="HTH_XRE"/>
    <property type="match status" value="1"/>
</dbReference>
<dbReference type="RefSeq" id="WP_083180381.1">
    <property type="nucleotide sequence ID" value="NZ_CP014167.1"/>
</dbReference>
<dbReference type="InterPro" id="IPR001387">
    <property type="entry name" value="Cro/C1-type_HTH"/>
</dbReference>
<organism evidence="2 3">
    <name type="scientific">Paenibacillus yonginensis</name>
    <dbReference type="NCBI Taxonomy" id="1462996"/>
    <lineage>
        <taxon>Bacteria</taxon>
        <taxon>Bacillati</taxon>
        <taxon>Bacillota</taxon>
        <taxon>Bacilli</taxon>
        <taxon>Bacillales</taxon>
        <taxon>Paenibacillaceae</taxon>
        <taxon>Paenibacillus</taxon>
    </lineage>
</organism>
<dbReference type="InterPro" id="IPR010982">
    <property type="entry name" value="Lambda_DNA-bd_dom_sf"/>
</dbReference>
<name>A0A1B1N3N3_9BACL</name>
<feature type="domain" description="HTH cro/C1-type" evidence="1">
    <location>
        <begin position="9"/>
        <end position="63"/>
    </location>
</feature>
<reference evidence="2 3" key="1">
    <citation type="submission" date="2016-01" db="EMBL/GenBank/DDBJ databases">
        <title>Complete Genome Sequence of Paenibacillus yonginensis DCY84, a novel Plant Growth-Promoting Bacteria with Elicitation of Induced Systemic Resistance.</title>
        <authorList>
            <person name="Kim Y.J."/>
            <person name="Yang D.C."/>
            <person name="Sukweenadhi J."/>
        </authorList>
    </citation>
    <scope>NUCLEOTIDE SEQUENCE [LARGE SCALE GENOMIC DNA]</scope>
    <source>
        <strain evidence="2 3">DCY84</strain>
    </source>
</reference>